<dbReference type="SUPFAM" id="SSF52047">
    <property type="entry name" value="RNI-like"/>
    <property type="match status" value="1"/>
</dbReference>
<dbReference type="AlphaFoldDB" id="A0A6J5VIZ7"/>
<dbReference type="GO" id="GO:0006952">
    <property type="term" value="P:defense response"/>
    <property type="evidence" value="ECO:0007669"/>
    <property type="project" value="UniProtKB-KW"/>
</dbReference>
<dbReference type="PANTHER" id="PTHR36766:SF40">
    <property type="entry name" value="DISEASE RESISTANCE PROTEIN RGA3"/>
    <property type="match status" value="1"/>
</dbReference>
<gene>
    <name evidence="2" type="ORF">CURHAP_LOCUS47455</name>
</gene>
<keyword evidence="1" id="KW-0611">Plant defense</keyword>
<evidence type="ECO:0000256" key="1">
    <source>
        <dbReference type="ARBA" id="ARBA00022821"/>
    </source>
</evidence>
<dbReference type="Proteomes" id="UP000507222">
    <property type="component" value="Unassembled WGS sequence"/>
</dbReference>
<evidence type="ECO:0000313" key="2">
    <source>
        <dbReference type="EMBL" id="CAB4289079.1"/>
    </source>
</evidence>
<dbReference type="InterPro" id="IPR032675">
    <property type="entry name" value="LRR_dom_sf"/>
</dbReference>
<dbReference type="EMBL" id="CAEKDK010000008">
    <property type="protein sequence ID" value="CAB4289079.1"/>
    <property type="molecule type" value="Genomic_DNA"/>
</dbReference>
<accession>A0A6J5VIZ7</accession>
<evidence type="ECO:0000313" key="3">
    <source>
        <dbReference type="Proteomes" id="UP000507222"/>
    </source>
</evidence>
<proteinExistence type="predicted"/>
<dbReference type="PANTHER" id="PTHR36766">
    <property type="entry name" value="PLANT BROAD-SPECTRUM MILDEW RESISTANCE PROTEIN RPW8"/>
    <property type="match status" value="1"/>
</dbReference>
<name>A0A6J5VIZ7_PRUAR</name>
<sequence>MSAVHIIGYEFYGNANTNDVAFPALTQLELYDMPNLLEWKGFEIAGKPVSFPCLDTLTVKGCNKLTGLPSIPHLKNLALWQSNEMLLDSLVHLMSLSTLAINEMPQLKSFPRNLENLSRITQLTMYDCDNLESLFEGMGGFTSLEHLNIIQHLCLLEELVIERCPALHSLPYIPVSLKKLVIRRCPQLQKRLEKEKGDDWDNTKHVPYVEIESGEFITEEDIF</sequence>
<evidence type="ECO:0008006" key="4">
    <source>
        <dbReference type="Google" id="ProtNLM"/>
    </source>
</evidence>
<dbReference type="Gene3D" id="3.80.10.10">
    <property type="entry name" value="Ribonuclease Inhibitor"/>
    <property type="match status" value="1"/>
</dbReference>
<reference evidence="2 3" key="1">
    <citation type="submission" date="2020-05" db="EMBL/GenBank/DDBJ databases">
        <authorList>
            <person name="Campoy J."/>
            <person name="Schneeberger K."/>
            <person name="Spophaly S."/>
        </authorList>
    </citation>
    <scope>NUCLEOTIDE SEQUENCE [LARGE SCALE GENOMIC DNA]</scope>
    <source>
        <strain evidence="2">PruArmRojPasFocal</strain>
    </source>
</reference>
<protein>
    <recommendedName>
        <fullName evidence="4">NB-ARC domain-containing protein</fullName>
    </recommendedName>
</protein>
<organism evidence="2 3">
    <name type="scientific">Prunus armeniaca</name>
    <name type="common">Apricot</name>
    <name type="synonym">Armeniaca vulgaris</name>
    <dbReference type="NCBI Taxonomy" id="36596"/>
    <lineage>
        <taxon>Eukaryota</taxon>
        <taxon>Viridiplantae</taxon>
        <taxon>Streptophyta</taxon>
        <taxon>Embryophyta</taxon>
        <taxon>Tracheophyta</taxon>
        <taxon>Spermatophyta</taxon>
        <taxon>Magnoliopsida</taxon>
        <taxon>eudicotyledons</taxon>
        <taxon>Gunneridae</taxon>
        <taxon>Pentapetalae</taxon>
        <taxon>rosids</taxon>
        <taxon>fabids</taxon>
        <taxon>Rosales</taxon>
        <taxon>Rosaceae</taxon>
        <taxon>Amygdaloideae</taxon>
        <taxon>Amygdaleae</taxon>
        <taxon>Prunus</taxon>
    </lineage>
</organism>